<reference evidence="3 4" key="1">
    <citation type="submission" date="2017-03" db="EMBL/GenBank/DDBJ databases">
        <title>Widespread Adenine N6-methylation of Active Genes in Fungi.</title>
        <authorList>
            <consortium name="DOE Joint Genome Institute"/>
            <person name="Mondo S.J."/>
            <person name="Dannebaum R.O."/>
            <person name="Kuo R.C."/>
            <person name="Louie K.B."/>
            <person name="Bewick A.J."/>
            <person name="Labutti K."/>
            <person name="Haridas S."/>
            <person name="Kuo A."/>
            <person name="Salamov A."/>
            <person name="Ahrendt S.R."/>
            <person name="Lau R."/>
            <person name="Bowen B.P."/>
            <person name="Lipzen A."/>
            <person name="Sullivan W."/>
            <person name="Andreopoulos W.B."/>
            <person name="Clum A."/>
            <person name="Lindquist E."/>
            <person name="Daum C."/>
            <person name="Northen T.R."/>
            <person name="Ramamoorthy G."/>
            <person name="Schmitz R.J."/>
            <person name="Gryganskyi A."/>
            <person name="Culley D."/>
            <person name="Magnuson J."/>
            <person name="James T.Y."/>
            <person name="O'Malley M.A."/>
            <person name="Stajich J.E."/>
            <person name="Spatafora J.W."/>
            <person name="Visel A."/>
            <person name="Grigoriev I.V."/>
        </authorList>
    </citation>
    <scope>NUCLEOTIDE SEQUENCE [LARGE SCALE GENOMIC DNA]</scope>
    <source>
        <strain evidence="3 4">NRRL Y-17943</strain>
    </source>
</reference>
<feature type="compositionally biased region" description="Low complexity" evidence="1">
    <location>
        <begin position="9"/>
        <end position="23"/>
    </location>
</feature>
<organism evidence="3 4">
    <name type="scientific">Kockovaella imperatae</name>
    <dbReference type="NCBI Taxonomy" id="4999"/>
    <lineage>
        <taxon>Eukaryota</taxon>
        <taxon>Fungi</taxon>
        <taxon>Dikarya</taxon>
        <taxon>Basidiomycota</taxon>
        <taxon>Agaricomycotina</taxon>
        <taxon>Tremellomycetes</taxon>
        <taxon>Tremellales</taxon>
        <taxon>Cuniculitremaceae</taxon>
        <taxon>Kockovaella</taxon>
    </lineage>
</organism>
<dbReference type="GO" id="GO:0005829">
    <property type="term" value="C:cytosol"/>
    <property type="evidence" value="ECO:0007669"/>
    <property type="project" value="TreeGrafter"/>
</dbReference>
<dbReference type="InterPro" id="IPR003123">
    <property type="entry name" value="VPS9"/>
</dbReference>
<dbReference type="InterPro" id="IPR045046">
    <property type="entry name" value="Vps9-like"/>
</dbReference>
<dbReference type="InterPro" id="IPR037191">
    <property type="entry name" value="VPS9_dom_sf"/>
</dbReference>
<feature type="compositionally biased region" description="Polar residues" evidence="1">
    <location>
        <begin position="53"/>
        <end position="64"/>
    </location>
</feature>
<dbReference type="PANTHER" id="PTHR23101">
    <property type="entry name" value="RAB GDP/GTP EXCHANGE FACTOR"/>
    <property type="match status" value="1"/>
</dbReference>
<dbReference type="Pfam" id="PF02204">
    <property type="entry name" value="VPS9"/>
    <property type="match status" value="1"/>
</dbReference>
<dbReference type="SMART" id="SM00167">
    <property type="entry name" value="VPS9"/>
    <property type="match status" value="1"/>
</dbReference>
<dbReference type="STRING" id="4999.A0A1Y1USN5"/>
<dbReference type="GO" id="GO:0030139">
    <property type="term" value="C:endocytic vesicle"/>
    <property type="evidence" value="ECO:0007669"/>
    <property type="project" value="TreeGrafter"/>
</dbReference>
<feature type="compositionally biased region" description="Low complexity" evidence="1">
    <location>
        <begin position="757"/>
        <end position="773"/>
    </location>
</feature>
<keyword evidence="4" id="KW-1185">Reference proteome</keyword>
<feature type="compositionally biased region" description="Basic and acidic residues" evidence="1">
    <location>
        <begin position="1124"/>
        <end position="1138"/>
    </location>
</feature>
<proteinExistence type="predicted"/>
<feature type="compositionally biased region" description="Low complexity" evidence="1">
    <location>
        <begin position="110"/>
        <end position="140"/>
    </location>
</feature>
<protein>
    <recommendedName>
        <fullName evidence="2">VPS9 domain-containing protein</fullName>
    </recommendedName>
</protein>
<dbReference type="PANTHER" id="PTHR23101:SF25">
    <property type="entry name" value="GTPASE-ACTIVATING PROTEIN AND VPS9 DOMAIN-CONTAINING PROTEIN 1"/>
    <property type="match status" value="1"/>
</dbReference>
<dbReference type="Gene3D" id="1.20.1050.80">
    <property type="entry name" value="VPS9 domain"/>
    <property type="match status" value="2"/>
</dbReference>
<name>A0A1Y1USN5_9TREE</name>
<feature type="compositionally biased region" description="Polar residues" evidence="1">
    <location>
        <begin position="96"/>
        <end position="109"/>
    </location>
</feature>
<dbReference type="PROSITE" id="PS51205">
    <property type="entry name" value="VPS9"/>
    <property type="match status" value="1"/>
</dbReference>
<feature type="region of interest" description="Disordered" evidence="1">
    <location>
        <begin position="822"/>
        <end position="841"/>
    </location>
</feature>
<feature type="domain" description="VPS9" evidence="2">
    <location>
        <begin position="611"/>
        <end position="908"/>
    </location>
</feature>
<feature type="region of interest" description="Disordered" evidence="1">
    <location>
        <begin position="391"/>
        <end position="422"/>
    </location>
</feature>
<dbReference type="AlphaFoldDB" id="A0A1Y1USN5"/>
<evidence type="ECO:0000256" key="1">
    <source>
        <dbReference type="SAM" id="MobiDB-lite"/>
    </source>
</evidence>
<feature type="compositionally biased region" description="Polar residues" evidence="1">
    <location>
        <begin position="542"/>
        <end position="555"/>
    </location>
</feature>
<sequence length="1270" mass="134060">MPSDSPKHGLLSTLTLGRSSRSSKPVSETLTHPLLGASTSSLNLVSDGVAEPSGSTSHTRQSSGGRSGQVDVTSLPYKPRHKPGQGPSATGVGADQSGSIPTSLSATGGPSTSPNVSTLTVPTSPVTPTSVSARPTTSTFTSTTFALPPSAVDSNDSQDLVASIGSSSTATSRLQLQSLKAAVQRIGLGNGSMGMSMIDTIFERSLGGASTKGKSVDNGEWAEIVKILMTGKAILLLPTTPASSSLPLTAQNVRDHVAFVGPALPDPRRRSIGSPADNGAMVVTLSGLLGTMKDSTIFFESVLGSDTVPSLLGRDTGLSTALGNLRPAHHSSPSAQSHFPLYALSSQSTSLRFPPTMTMVPAAGDETRSTSAKFGRINPFASLFGGSSATAVGSNERGDATPSPKLSVSPLDPDGVSVRSSDESIDGYQVPAFTIAKAVRINDVAKSIVKATKAIVKAELDHMPEKLVDRVIRLVCPTVAGIASDEKSDASETIQLDFTDPNTTGQKLQEFVEKAYDDLVLHFRADSSHIFSESSHTGSRLRQKASWTRKLSMSTGDEENEAAKARRKQRARKEREEMVEREATSGAEKIEGLLCKFFYNRQFSPPDTDDSRHDEALSSRIAALNMLELSLDHLGLVTRPPELPMAERDRIARGLEQLVDNVGLELQKLDSVSAITPGGKVAVLISAHKAVVDGLQGLPPIRLRPEGEAYQPSREETSTPVEDRVTSAPPIKPDLAERRRSSSSAQRGVSMPIAHRSSTGSTPLSTSPATTDPLRSIGEAAQESGDLPSEHIPGIPEVVLTESGHEQMEEAMKDSVIDLQSPATGAEPEHEKKVNETSQSGATSGADLILPIIIYAVVKANPPQLASHLMYIRRFRSAICLTGEASYAIVNLTAVIDFIEHVQLADLGLGHESDKVISVDNLSPIGLNDLDNANADTASIATASSRLRGRVFQVGELAGSAADSANKVITGVVDSSWTAIRGLISSPAPNITATEEGQMPPPADVHPEAVDGRARGNSTSAFSLSSVTASMAGIAAAATNRNRSRAGSRASALERPEHTWKGNEEMIDVSSKPGSIREGALQFDTNEDEAMTKSDDDEHVPVRSNRERRRSDARSIQSVSSVFSRDKEEARAMEKDKDRVSLSDRLASIGALGRLPSTDNVFASSSAEVAKPTGFLANLTVGRSTPPPDRTHARKASLLSRAEPLGASPAGSITSLPALPENADPPLERFMTCEAGDLKLSEIGSLLRDYRRLGDIVNALGAQGQTHLRA</sequence>
<dbReference type="Proteomes" id="UP000193218">
    <property type="component" value="Unassembled WGS sequence"/>
</dbReference>
<feature type="compositionally biased region" description="Basic and acidic residues" evidence="1">
    <location>
        <begin position="703"/>
        <end position="725"/>
    </location>
</feature>
<dbReference type="GO" id="GO:0005085">
    <property type="term" value="F:guanyl-nucleotide exchange factor activity"/>
    <property type="evidence" value="ECO:0007669"/>
    <property type="project" value="InterPro"/>
</dbReference>
<feature type="compositionally biased region" description="Basic and acidic residues" evidence="1">
    <location>
        <begin position="1090"/>
        <end position="1113"/>
    </location>
</feature>
<feature type="compositionally biased region" description="Basic and acidic residues" evidence="1">
    <location>
        <begin position="573"/>
        <end position="584"/>
    </location>
</feature>
<dbReference type="GO" id="GO:0016192">
    <property type="term" value="P:vesicle-mediated transport"/>
    <property type="evidence" value="ECO:0007669"/>
    <property type="project" value="InterPro"/>
</dbReference>
<comment type="caution">
    <text evidence="3">The sequence shown here is derived from an EMBL/GenBank/DDBJ whole genome shotgun (WGS) entry which is preliminary data.</text>
</comment>
<dbReference type="SUPFAM" id="SSF109993">
    <property type="entry name" value="VPS9 domain"/>
    <property type="match status" value="1"/>
</dbReference>
<dbReference type="EMBL" id="NBSH01000001">
    <property type="protein sequence ID" value="ORX41021.1"/>
    <property type="molecule type" value="Genomic_DNA"/>
</dbReference>
<feature type="region of interest" description="Disordered" evidence="1">
    <location>
        <begin position="698"/>
        <end position="773"/>
    </location>
</feature>
<feature type="region of interest" description="Disordered" evidence="1">
    <location>
        <begin position="1"/>
        <end position="140"/>
    </location>
</feature>
<feature type="region of interest" description="Disordered" evidence="1">
    <location>
        <begin position="1085"/>
        <end position="1138"/>
    </location>
</feature>
<feature type="region of interest" description="Disordered" evidence="1">
    <location>
        <begin position="542"/>
        <end position="584"/>
    </location>
</feature>
<dbReference type="InParanoid" id="A0A1Y1USN5"/>
<gene>
    <name evidence="3" type="ORF">BD324DRAFT_654638</name>
</gene>
<evidence type="ECO:0000313" key="4">
    <source>
        <dbReference type="Proteomes" id="UP000193218"/>
    </source>
</evidence>
<evidence type="ECO:0000259" key="2">
    <source>
        <dbReference type="PROSITE" id="PS51205"/>
    </source>
</evidence>
<evidence type="ECO:0000313" key="3">
    <source>
        <dbReference type="EMBL" id="ORX41021.1"/>
    </source>
</evidence>
<dbReference type="GeneID" id="33560610"/>
<dbReference type="GO" id="GO:0031267">
    <property type="term" value="F:small GTPase binding"/>
    <property type="evidence" value="ECO:0007669"/>
    <property type="project" value="TreeGrafter"/>
</dbReference>
<dbReference type="RefSeq" id="XP_021874700.1">
    <property type="nucleotide sequence ID" value="XM_022018801.1"/>
</dbReference>
<dbReference type="OrthoDB" id="10264848at2759"/>
<accession>A0A1Y1USN5</accession>